<keyword evidence="8" id="KW-0804">Transcription</keyword>
<keyword evidence="5" id="KW-0597">Phosphoprotein</keyword>
<dbReference type="InterPro" id="IPR040221">
    <property type="entry name" value="CDCA7/CDA7L"/>
</dbReference>
<feature type="compositionally biased region" description="Polar residues" evidence="10">
    <location>
        <begin position="236"/>
        <end position="265"/>
    </location>
</feature>
<organism evidence="12 13">
    <name type="scientific">Sphagnum jensenii</name>
    <dbReference type="NCBI Taxonomy" id="128206"/>
    <lineage>
        <taxon>Eukaryota</taxon>
        <taxon>Viridiplantae</taxon>
        <taxon>Streptophyta</taxon>
        <taxon>Embryophyta</taxon>
        <taxon>Bryophyta</taxon>
        <taxon>Sphagnophytina</taxon>
        <taxon>Sphagnopsida</taxon>
        <taxon>Sphagnales</taxon>
        <taxon>Sphagnaceae</taxon>
        <taxon>Sphagnum</taxon>
    </lineage>
</organism>
<reference evidence="12" key="1">
    <citation type="submission" date="2024-02" db="EMBL/GenBank/DDBJ databases">
        <authorList>
            <consortium name="ELIXIR-Norway"/>
            <consortium name="Elixir Norway"/>
        </authorList>
    </citation>
    <scope>NUCLEOTIDE SEQUENCE</scope>
</reference>
<sequence length="992" mass="110056">MDVGKSCVAASAVDPCNLQAQIWQVFRSVKKADMQLVKNDGFRQRIGWCRNYPSKQKDAEYKESEALNEGPQQEKKQEEENKECSAAADLPVLALEERSADHASSVVIPEEVSSTRKACDDSVPTAPSVLECSIVNADRDVFLVTDEEEKAKQLLFTGSNNEEVLPFSHHDKSEEEEREYYSEEQQMAATTTSDVQQQQRPVFDGDCCSALKLEATETSPPAPTLAAENLKKPGGNITQPEEVSSPVQDPLEPSTTVPLQESSGSGEVLHQQRRIASSATNVSQTQILLNVKPEPVDEQCVEMDATHSQHAHSAKVSHKPNVCSIVKREPTTSEGQTDLPNRNPATQKEETTTSGSSGEDNSTCSEDEAIKTARIGREQYVMKKVKTKPRTKIKRKARLVDWDGEVEDELCPNKCPKLEGSAVHEIKKPRNRNPGRRVQGGRLYDSVLGQTCHWCRQKTVELHVKCRDCTIRFCGPCLLNRNGERIREELCEGVHWVCPKCRGGCGPGCRNCCNCGPCRKADGKSPTGQRVFAARVAGFDNVHDFLVHLETGESPVVIARRKNGREWTNGGRFKCEEAPEYFLTEPHKDSCLDGHKDVAPRTTDMSTKLQRKILCRKYAKKVLLARKKMRGAIRADSPAAQGRMPGAVHHKTFSLPKTKNNAQVPHLSRGNRTRTNRARHATCKVEPVRNGHAVAQRTQLQEHAIANPVCKREFEEVNEEMAECKVEVVGCEEYRSGKRSRAELKDTVNDSDTKITSREVLSNCMPSLTPKQSGWGPPRDIEGEEYCLKLRAALAEKYDAKQLEELLASASCRKPVLRVRHMRGRTVDSVTENEGLSYLDHHPDLAEMLANATKLEDKLSLLRGLFFWLQHSCMVGAFKPWLPPPPSQAPKEQNGDCFETNGPDCKVTAVVYSLDKTGPMRHSENLKSSKASSQSVDQKGGVITSVGQRSSAVEGTVNYRVVLCLPAPTHCQVKTKGSTLVKPSTQYVSGEH</sequence>
<dbReference type="EMBL" id="OZ020100">
    <property type="protein sequence ID" value="CAK9273363.1"/>
    <property type="molecule type" value="Genomic_DNA"/>
</dbReference>
<proteinExistence type="predicted"/>
<keyword evidence="13" id="KW-1185">Reference proteome</keyword>
<evidence type="ECO:0000256" key="9">
    <source>
        <dbReference type="ARBA" id="ARBA00023242"/>
    </source>
</evidence>
<evidence type="ECO:0000256" key="4">
    <source>
        <dbReference type="ARBA" id="ARBA00022499"/>
    </source>
</evidence>
<keyword evidence="4" id="KW-1017">Isopeptide bond</keyword>
<feature type="region of interest" description="Disordered" evidence="10">
    <location>
        <begin position="214"/>
        <end position="282"/>
    </location>
</feature>
<dbReference type="PANTHER" id="PTHR31169">
    <property type="entry name" value="OS05G0300700 PROTEIN"/>
    <property type="match status" value="1"/>
</dbReference>
<evidence type="ECO:0000313" key="12">
    <source>
        <dbReference type="EMBL" id="CAK9273363.1"/>
    </source>
</evidence>
<dbReference type="Pfam" id="PF10497">
    <property type="entry name" value="zf-4CXXC_R1"/>
    <property type="match status" value="1"/>
</dbReference>
<keyword evidence="7" id="KW-0805">Transcription regulation</keyword>
<protein>
    <recommendedName>
        <fullName evidence="11">Zinc-finger domain-containing protein</fullName>
    </recommendedName>
</protein>
<comment type="subcellular location">
    <subcellularLocation>
        <location evidence="2">Cytoplasm</location>
    </subcellularLocation>
    <subcellularLocation>
        <location evidence="1">Nucleus</location>
    </subcellularLocation>
</comment>
<feature type="compositionally biased region" description="Polar residues" evidence="10">
    <location>
        <begin position="332"/>
        <end position="364"/>
    </location>
</feature>
<keyword evidence="3" id="KW-0963">Cytoplasm</keyword>
<feature type="compositionally biased region" description="Polar residues" evidence="10">
    <location>
        <begin position="928"/>
        <end position="937"/>
    </location>
</feature>
<keyword evidence="6" id="KW-0832">Ubl conjugation</keyword>
<name>A0ABP0X2N7_9BRYO</name>
<feature type="compositionally biased region" description="Basic residues" evidence="10">
    <location>
        <begin position="669"/>
        <end position="679"/>
    </location>
</feature>
<evidence type="ECO:0000259" key="11">
    <source>
        <dbReference type="Pfam" id="PF10497"/>
    </source>
</evidence>
<feature type="region of interest" description="Disordered" evidence="10">
    <location>
        <begin position="59"/>
        <end position="82"/>
    </location>
</feature>
<evidence type="ECO:0000256" key="6">
    <source>
        <dbReference type="ARBA" id="ARBA00022843"/>
    </source>
</evidence>
<accession>A0ABP0X2N7</accession>
<feature type="region of interest" description="Disordered" evidence="10">
    <location>
        <begin position="328"/>
        <end position="368"/>
    </location>
</feature>
<evidence type="ECO:0000256" key="1">
    <source>
        <dbReference type="ARBA" id="ARBA00004123"/>
    </source>
</evidence>
<feature type="region of interest" description="Disordered" evidence="10">
    <location>
        <begin position="920"/>
        <end position="939"/>
    </location>
</feature>
<evidence type="ECO:0000256" key="2">
    <source>
        <dbReference type="ARBA" id="ARBA00004496"/>
    </source>
</evidence>
<evidence type="ECO:0000256" key="8">
    <source>
        <dbReference type="ARBA" id="ARBA00023163"/>
    </source>
</evidence>
<evidence type="ECO:0000256" key="5">
    <source>
        <dbReference type="ARBA" id="ARBA00022553"/>
    </source>
</evidence>
<dbReference type="InterPro" id="IPR018866">
    <property type="entry name" value="Znf-4CXXC_R1"/>
</dbReference>
<feature type="region of interest" description="Disordered" evidence="10">
    <location>
        <begin position="660"/>
        <end position="679"/>
    </location>
</feature>
<feature type="compositionally biased region" description="Basic and acidic residues" evidence="10">
    <location>
        <begin position="72"/>
        <end position="82"/>
    </location>
</feature>
<evidence type="ECO:0000313" key="13">
    <source>
        <dbReference type="Proteomes" id="UP001497444"/>
    </source>
</evidence>
<dbReference type="Proteomes" id="UP001497444">
    <property type="component" value="Chromosome 5"/>
</dbReference>
<dbReference type="PANTHER" id="PTHR31169:SF34">
    <property type="entry name" value="ZINC-FINGER DOMAIN-CONTAINING PROTEIN"/>
    <property type="match status" value="1"/>
</dbReference>
<evidence type="ECO:0000256" key="3">
    <source>
        <dbReference type="ARBA" id="ARBA00022490"/>
    </source>
</evidence>
<gene>
    <name evidence="12" type="ORF">CSSPJE1EN1_LOCUS18841</name>
</gene>
<keyword evidence="9" id="KW-0539">Nucleus</keyword>
<feature type="domain" description="Zinc-finger" evidence="11">
    <location>
        <begin position="444"/>
        <end position="546"/>
    </location>
</feature>
<evidence type="ECO:0000256" key="10">
    <source>
        <dbReference type="SAM" id="MobiDB-lite"/>
    </source>
</evidence>
<evidence type="ECO:0000256" key="7">
    <source>
        <dbReference type="ARBA" id="ARBA00023015"/>
    </source>
</evidence>